<dbReference type="Gene3D" id="3.60.120.10">
    <property type="entry name" value="Anthranilate synthase"/>
    <property type="match status" value="1"/>
</dbReference>
<accession>A0ABU1A4S3</accession>
<keyword evidence="3" id="KW-1185">Reference proteome</keyword>
<dbReference type="PANTHER" id="PTHR42839:SF2">
    <property type="entry name" value="ISOCHORISMATE SYNTHASE ENTC"/>
    <property type="match status" value="1"/>
</dbReference>
<dbReference type="PANTHER" id="PTHR42839">
    <property type="entry name" value="ISOCHORISMATE SYNTHASE ENTC"/>
    <property type="match status" value="1"/>
</dbReference>
<name>A0ABU1A4S3_9FLAO</name>
<feature type="domain" description="Chorismate-utilising enzyme C-terminal" evidence="1">
    <location>
        <begin position="97"/>
        <end position="362"/>
    </location>
</feature>
<protein>
    <submittedName>
        <fullName evidence="2">Chorismate-binding protein</fullName>
    </submittedName>
</protein>
<evidence type="ECO:0000313" key="3">
    <source>
        <dbReference type="Proteomes" id="UP001230915"/>
    </source>
</evidence>
<evidence type="ECO:0000313" key="2">
    <source>
        <dbReference type="EMBL" id="MDQ7918640.1"/>
    </source>
</evidence>
<dbReference type="InterPro" id="IPR005801">
    <property type="entry name" value="ADC_synthase"/>
</dbReference>
<reference evidence="2 3" key="1">
    <citation type="submission" date="2023-08" db="EMBL/GenBank/DDBJ databases">
        <title>Mesonia sp. MT50, isolated from deep-sea sediment of the Mariana Trench.</title>
        <authorList>
            <person name="Fu H."/>
        </authorList>
    </citation>
    <scope>NUCLEOTIDE SEQUENCE [LARGE SCALE GENOMIC DNA]</scope>
    <source>
        <strain evidence="2 3">MT50</strain>
    </source>
</reference>
<gene>
    <name evidence="2" type="ORF">RBU60_13760</name>
</gene>
<dbReference type="SUPFAM" id="SSF56322">
    <property type="entry name" value="ADC synthase"/>
    <property type="match status" value="1"/>
</dbReference>
<dbReference type="InterPro" id="IPR015890">
    <property type="entry name" value="Chorismate_C"/>
</dbReference>
<dbReference type="RefSeq" id="WP_308865642.1">
    <property type="nucleotide sequence ID" value="NZ_JAVHUL010000059.1"/>
</dbReference>
<dbReference type="Proteomes" id="UP001230915">
    <property type="component" value="Unassembled WGS sequence"/>
</dbReference>
<dbReference type="EMBL" id="JAVHUL010000059">
    <property type="protein sequence ID" value="MDQ7918640.1"/>
    <property type="molecule type" value="Genomic_DNA"/>
</dbReference>
<organism evidence="2 3">
    <name type="scientific">Mesonia profundi</name>
    <dbReference type="NCBI Taxonomy" id="3070998"/>
    <lineage>
        <taxon>Bacteria</taxon>
        <taxon>Pseudomonadati</taxon>
        <taxon>Bacteroidota</taxon>
        <taxon>Flavobacteriia</taxon>
        <taxon>Flavobacteriales</taxon>
        <taxon>Flavobacteriaceae</taxon>
        <taxon>Mesonia</taxon>
    </lineage>
</organism>
<proteinExistence type="predicted"/>
<dbReference type="Pfam" id="PF00425">
    <property type="entry name" value="Chorismate_bind"/>
    <property type="match status" value="1"/>
</dbReference>
<evidence type="ECO:0000259" key="1">
    <source>
        <dbReference type="Pfam" id="PF00425"/>
    </source>
</evidence>
<comment type="caution">
    <text evidence="2">The sequence shown here is derived from an EMBL/GenBank/DDBJ whole genome shotgun (WGS) entry which is preliminary data.</text>
</comment>
<sequence length="370" mass="42547">MDFYAFQDHLKQHFQLQLPFVMYRQPGEDEVKAQLQPNNTLEYVNDFQEKGFVFAPFNESKKPIVFSYASAEAISCTQESLTLDLSMNLCKEERGEQERYEELVAKTIKTIRETGIDKIVVSRKKEIIKKTDAFTYFRNLLSLYPDAMVYCWYHPLVGMWIGATPETLVKTEGKRLKSMALAGTQVYHETTEVSWGEKEKEEQAMVTRAIVDGLSCIKAVSNLQVGEPSTARAGNVLHLKTNITANFEPKCLGKIIKELHPTPAVCGLPYQMAYDYILNEENYDRSYYTGYLGELNMQHQKNRNPRRRNVENSAYQSVSTQTNLYVNLRCMQVFKDRLAIYVGGGITKDSIPKAEWEETQRKAETMQKVL</sequence>